<evidence type="ECO:0000259" key="7">
    <source>
        <dbReference type="Pfam" id="PF01171"/>
    </source>
</evidence>
<dbReference type="InterPro" id="IPR011063">
    <property type="entry name" value="TilS/TtcA_N"/>
</dbReference>
<dbReference type="Gene3D" id="3.40.50.620">
    <property type="entry name" value="HUPs"/>
    <property type="match status" value="1"/>
</dbReference>
<dbReference type="EC" id="6.3.4.19" evidence="6"/>
<feature type="domain" description="tRNA(Ile)-lysidine/2-thiocytidine synthase N-terminal" evidence="7">
    <location>
        <begin position="21"/>
        <end position="199"/>
    </location>
</feature>
<keyword evidence="4 6" id="KW-0067">ATP-binding</keyword>
<dbReference type="SUPFAM" id="SSF52402">
    <property type="entry name" value="Adenine nucleotide alpha hydrolases-like"/>
    <property type="match status" value="1"/>
</dbReference>
<organism evidence="8 9">
    <name type="scientific">Sulfitobacter sabulilitoris</name>
    <dbReference type="NCBI Taxonomy" id="2562655"/>
    <lineage>
        <taxon>Bacteria</taxon>
        <taxon>Pseudomonadati</taxon>
        <taxon>Pseudomonadota</taxon>
        <taxon>Alphaproteobacteria</taxon>
        <taxon>Rhodobacterales</taxon>
        <taxon>Roseobacteraceae</taxon>
        <taxon>Sulfitobacter</taxon>
    </lineage>
</organism>
<dbReference type="GO" id="GO:0005524">
    <property type="term" value="F:ATP binding"/>
    <property type="evidence" value="ECO:0007669"/>
    <property type="project" value="UniProtKB-UniRule"/>
</dbReference>
<evidence type="ECO:0000313" key="8">
    <source>
        <dbReference type="EMBL" id="TMM55246.1"/>
    </source>
</evidence>
<keyword evidence="6" id="KW-0963">Cytoplasm</keyword>
<dbReference type="Pfam" id="PF01171">
    <property type="entry name" value="ATP_bind_3"/>
    <property type="match status" value="1"/>
</dbReference>
<dbReference type="GO" id="GO:0006400">
    <property type="term" value="P:tRNA modification"/>
    <property type="evidence" value="ECO:0007669"/>
    <property type="project" value="UniProtKB-UniRule"/>
</dbReference>
<evidence type="ECO:0000313" key="9">
    <source>
        <dbReference type="Proteomes" id="UP000309550"/>
    </source>
</evidence>
<comment type="similarity">
    <text evidence="6">Belongs to the tRNA(Ile)-lysidine synthase family.</text>
</comment>
<evidence type="ECO:0000256" key="3">
    <source>
        <dbReference type="ARBA" id="ARBA00022741"/>
    </source>
</evidence>
<comment type="domain">
    <text evidence="6">The N-terminal region contains the highly conserved SGGXDS motif, predicted to be a P-loop motif involved in ATP binding.</text>
</comment>
<keyword evidence="1 6" id="KW-0436">Ligase</keyword>
<comment type="function">
    <text evidence="6">Ligates lysine onto the cytidine present at position 34 of the AUA codon-specific tRNA(Ile) that contains the anticodon CAU, in an ATP-dependent manner. Cytidine is converted to lysidine, thus changing the amino acid specificity of the tRNA from methionine to isoleucine.</text>
</comment>
<dbReference type="HAMAP" id="MF_01161">
    <property type="entry name" value="tRNA_Ile_lys_synt"/>
    <property type="match status" value="1"/>
</dbReference>
<comment type="catalytic activity">
    <reaction evidence="5 6">
        <text>cytidine(34) in tRNA(Ile2) + L-lysine + ATP = lysidine(34) in tRNA(Ile2) + AMP + diphosphate + H(+)</text>
        <dbReference type="Rhea" id="RHEA:43744"/>
        <dbReference type="Rhea" id="RHEA-COMP:10625"/>
        <dbReference type="Rhea" id="RHEA-COMP:10670"/>
        <dbReference type="ChEBI" id="CHEBI:15378"/>
        <dbReference type="ChEBI" id="CHEBI:30616"/>
        <dbReference type="ChEBI" id="CHEBI:32551"/>
        <dbReference type="ChEBI" id="CHEBI:33019"/>
        <dbReference type="ChEBI" id="CHEBI:82748"/>
        <dbReference type="ChEBI" id="CHEBI:83665"/>
        <dbReference type="ChEBI" id="CHEBI:456215"/>
        <dbReference type="EC" id="6.3.4.19"/>
    </reaction>
</comment>
<evidence type="ECO:0000256" key="2">
    <source>
        <dbReference type="ARBA" id="ARBA00022694"/>
    </source>
</evidence>
<protein>
    <recommendedName>
        <fullName evidence="6">tRNA(Ile)-lysidine synthase</fullName>
        <ecNumber evidence="6">6.3.4.19</ecNumber>
    </recommendedName>
    <alternativeName>
        <fullName evidence="6">tRNA(Ile)-2-lysyl-cytidine synthase</fullName>
    </alternativeName>
    <alternativeName>
        <fullName evidence="6">tRNA(Ile)-lysidine synthetase</fullName>
    </alternativeName>
</protein>
<comment type="subcellular location">
    <subcellularLocation>
        <location evidence="6">Cytoplasm</location>
    </subcellularLocation>
</comment>
<keyword evidence="3 6" id="KW-0547">Nucleotide-binding</keyword>
<dbReference type="AlphaFoldDB" id="A0A5S3PLV3"/>
<keyword evidence="9" id="KW-1185">Reference proteome</keyword>
<evidence type="ECO:0000256" key="5">
    <source>
        <dbReference type="ARBA" id="ARBA00048539"/>
    </source>
</evidence>
<dbReference type="GO" id="GO:0032267">
    <property type="term" value="F:tRNA(Ile)-lysidine synthase activity"/>
    <property type="evidence" value="ECO:0007669"/>
    <property type="project" value="UniProtKB-EC"/>
</dbReference>
<keyword evidence="2 6" id="KW-0819">tRNA processing</keyword>
<dbReference type="RefSeq" id="WP_138661415.1">
    <property type="nucleotide sequence ID" value="NZ_VANS01000001.1"/>
</dbReference>
<name>A0A5S3PLV3_9RHOB</name>
<dbReference type="InterPro" id="IPR012795">
    <property type="entry name" value="tRNA_Ile_lys_synt_N"/>
</dbReference>
<sequence>MMSSPTQRVLRHILPNPPQAIGVAVSGGGDSMALLDIVHSTRSQHGMAVSAITVDHGLRPASQAEAARVAAYCDARGIPHTVARWTDWSGRGNLQDAARTARYRLIGEWANANGIAHVAMGHTRDDQAETVLMRLARGAGVDGLAAMTPRRLRNTITWMRPMLDVGRAELRAYLRARDIDWIDDPSNEDPQFDRVKARKALALLEPLGITPEALAQVAQNMADARKALGWHSFLAARKMITVDAGAVSIDAKKYRTLPDEIARRLIVQALGWIGGAAYPPRREPVRGMIEALKAGRGATVDGCHADAVGGRIWIFRELNAVKDETAAPDELWDARWRLSAEAGRPDNAAIHVRALGDEGLAQCPDWRASGRPHVVLRSTPAVWEGDRVIAAPLANHPAAWRAELDPGDDAFFAALLSH</sequence>
<dbReference type="GO" id="GO:0005737">
    <property type="term" value="C:cytoplasm"/>
    <property type="evidence" value="ECO:0007669"/>
    <property type="project" value="UniProtKB-SubCell"/>
</dbReference>
<dbReference type="InterPro" id="IPR014729">
    <property type="entry name" value="Rossmann-like_a/b/a_fold"/>
</dbReference>
<dbReference type="PANTHER" id="PTHR43033">
    <property type="entry name" value="TRNA(ILE)-LYSIDINE SYNTHASE-RELATED"/>
    <property type="match status" value="1"/>
</dbReference>
<dbReference type="OrthoDB" id="9807403at2"/>
<evidence type="ECO:0000256" key="6">
    <source>
        <dbReference type="HAMAP-Rule" id="MF_01161"/>
    </source>
</evidence>
<evidence type="ECO:0000256" key="1">
    <source>
        <dbReference type="ARBA" id="ARBA00022598"/>
    </source>
</evidence>
<dbReference type="NCBIfam" id="TIGR02432">
    <property type="entry name" value="lysidine_TilS_N"/>
    <property type="match status" value="1"/>
</dbReference>
<reference evidence="8 9" key="1">
    <citation type="submission" date="2019-05" db="EMBL/GenBank/DDBJ databases">
        <title>Sulfitobacter sabulilitoris sp. nov., isolated from a marine sand.</title>
        <authorList>
            <person name="Yoon J.-H."/>
        </authorList>
    </citation>
    <scope>NUCLEOTIDE SEQUENCE [LARGE SCALE GENOMIC DNA]</scope>
    <source>
        <strain evidence="8 9">HSMS-29</strain>
    </source>
</reference>
<dbReference type="EMBL" id="VANS01000001">
    <property type="protein sequence ID" value="TMM55246.1"/>
    <property type="molecule type" value="Genomic_DNA"/>
</dbReference>
<accession>A0A5S3PLV3</accession>
<dbReference type="Proteomes" id="UP000309550">
    <property type="component" value="Unassembled WGS sequence"/>
</dbReference>
<dbReference type="PANTHER" id="PTHR43033:SF1">
    <property type="entry name" value="TRNA(ILE)-LYSIDINE SYNTHASE-RELATED"/>
    <property type="match status" value="1"/>
</dbReference>
<proteinExistence type="inferred from homology"/>
<feature type="binding site" evidence="6">
    <location>
        <begin position="26"/>
        <end position="31"/>
    </location>
    <ligand>
        <name>ATP</name>
        <dbReference type="ChEBI" id="CHEBI:30616"/>
    </ligand>
</feature>
<gene>
    <name evidence="6 8" type="primary">tilS</name>
    <name evidence="8" type="ORF">FDT80_06705</name>
</gene>
<dbReference type="CDD" id="cd01992">
    <property type="entry name" value="TilS_N"/>
    <property type="match status" value="1"/>
</dbReference>
<comment type="caution">
    <text evidence="8">The sequence shown here is derived from an EMBL/GenBank/DDBJ whole genome shotgun (WGS) entry which is preliminary data.</text>
</comment>
<dbReference type="InterPro" id="IPR012094">
    <property type="entry name" value="tRNA_Ile_lys_synt"/>
</dbReference>
<evidence type="ECO:0000256" key="4">
    <source>
        <dbReference type="ARBA" id="ARBA00022840"/>
    </source>
</evidence>